<evidence type="ECO:0008006" key="8">
    <source>
        <dbReference type="Google" id="ProtNLM"/>
    </source>
</evidence>
<dbReference type="RefSeq" id="WP_271174594.1">
    <property type="nucleotide sequence ID" value="NZ_BSEJ01000020.1"/>
</dbReference>
<protein>
    <recommendedName>
        <fullName evidence="8">4-hydroxy-tetrahydrodipicolinate synthase</fullName>
    </recommendedName>
</protein>
<evidence type="ECO:0000313" key="7">
    <source>
        <dbReference type="Proteomes" id="UP001142462"/>
    </source>
</evidence>
<evidence type="ECO:0000256" key="5">
    <source>
        <dbReference type="PIRSR" id="PIRSR001365-2"/>
    </source>
</evidence>
<dbReference type="AlphaFoldDB" id="A0A9W6H6K8"/>
<keyword evidence="7" id="KW-1185">Reference proteome</keyword>
<dbReference type="EMBL" id="BSEJ01000020">
    <property type="protein sequence ID" value="GLJ62914.1"/>
    <property type="molecule type" value="Genomic_DNA"/>
</dbReference>
<dbReference type="GO" id="GO:0008840">
    <property type="term" value="F:4-hydroxy-tetrahydrodipicolinate synthase activity"/>
    <property type="evidence" value="ECO:0007669"/>
    <property type="project" value="TreeGrafter"/>
</dbReference>
<reference evidence="6" key="1">
    <citation type="journal article" date="2014" name="Int. J. Syst. Evol. Microbiol.">
        <title>Complete genome sequence of Corynebacterium casei LMG S-19264T (=DSM 44701T), isolated from a smear-ripened cheese.</title>
        <authorList>
            <consortium name="US DOE Joint Genome Institute (JGI-PGF)"/>
            <person name="Walter F."/>
            <person name="Albersmeier A."/>
            <person name="Kalinowski J."/>
            <person name="Ruckert C."/>
        </authorList>
    </citation>
    <scope>NUCLEOTIDE SEQUENCE</scope>
    <source>
        <strain evidence="6">VKM Ac-1020</strain>
    </source>
</reference>
<feature type="active site" description="Schiff-base intermediate with substrate" evidence="4">
    <location>
        <position position="163"/>
    </location>
</feature>
<proteinExistence type="inferred from homology"/>
<feature type="binding site" evidence="5">
    <location>
        <position position="205"/>
    </location>
    <ligand>
        <name>pyruvate</name>
        <dbReference type="ChEBI" id="CHEBI:15361"/>
    </ligand>
</feature>
<name>A0A9W6H6K8_9MICO</name>
<dbReference type="PANTHER" id="PTHR12128">
    <property type="entry name" value="DIHYDRODIPICOLINATE SYNTHASE"/>
    <property type="match status" value="1"/>
</dbReference>
<feature type="binding site" evidence="5">
    <location>
        <position position="46"/>
    </location>
    <ligand>
        <name>pyruvate</name>
        <dbReference type="ChEBI" id="CHEBI:15361"/>
    </ligand>
</feature>
<evidence type="ECO:0000256" key="4">
    <source>
        <dbReference type="PIRSR" id="PIRSR001365-1"/>
    </source>
</evidence>
<keyword evidence="2 3" id="KW-0456">Lyase</keyword>
<dbReference type="PANTHER" id="PTHR12128:SF66">
    <property type="entry name" value="4-HYDROXY-2-OXOGLUTARATE ALDOLASE, MITOCHONDRIAL"/>
    <property type="match status" value="1"/>
</dbReference>
<sequence>MTRRDILTAVPTSFLADGRLDLEGSRAIFRYVAESGNEGAFVLGTTGEFPAVDDAEFAELVEAALADLAHAMRVVVHVGATSAFEAVRRVQIARRLGAREFAAVTPYYLPSSEAGLFAYFAAISEAVGDGQLYVYAYPARTGNPVSPELLARLAELPNVVGIKASELSLEQIAAYRAAVPADFVIYTGADRDLVAAGEVGAQGVVSGVSSVLPKPFRALAAAADSGDADAIARAQAAVDDVVSVIGGDMPRMKAAYRAMGVADGRCRMALDEPDAAALAEIDRVIATHR</sequence>
<dbReference type="Gene3D" id="3.20.20.70">
    <property type="entry name" value="Aldolase class I"/>
    <property type="match status" value="1"/>
</dbReference>
<dbReference type="InterPro" id="IPR002220">
    <property type="entry name" value="DapA-like"/>
</dbReference>
<dbReference type="Pfam" id="PF00701">
    <property type="entry name" value="DHDPS"/>
    <property type="match status" value="1"/>
</dbReference>
<evidence type="ECO:0000256" key="1">
    <source>
        <dbReference type="ARBA" id="ARBA00007592"/>
    </source>
</evidence>
<evidence type="ECO:0000256" key="3">
    <source>
        <dbReference type="PIRNR" id="PIRNR001365"/>
    </source>
</evidence>
<feature type="active site" description="Proton donor/acceptor" evidence="4">
    <location>
        <position position="135"/>
    </location>
</feature>
<dbReference type="PIRSF" id="PIRSF001365">
    <property type="entry name" value="DHDPS"/>
    <property type="match status" value="1"/>
</dbReference>
<evidence type="ECO:0000313" key="6">
    <source>
        <dbReference type="EMBL" id="GLJ62914.1"/>
    </source>
</evidence>
<dbReference type="SUPFAM" id="SSF51569">
    <property type="entry name" value="Aldolase"/>
    <property type="match status" value="1"/>
</dbReference>
<dbReference type="PRINTS" id="PR00146">
    <property type="entry name" value="DHPICSNTHASE"/>
</dbReference>
<dbReference type="SMART" id="SM01130">
    <property type="entry name" value="DHDPS"/>
    <property type="match status" value="1"/>
</dbReference>
<dbReference type="Proteomes" id="UP001142462">
    <property type="component" value="Unassembled WGS sequence"/>
</dbReference>
<dbReference type="CDD" id="cd00408">
    <property type="entry name" value="DHDPS-like"/>
    <property type="match status" value="1"/>
</dbReference>
<comment type="caution">
    <text evidence="6">The sequence shown here is derived from an EMBL/GenBank/DDBJ whole genome shotgun (WGS) entry which is preliminary data.</text>
</comment>
<reference evidence="6" key="2">
    <citation type="submission" date="2023-01" db="EMBL/GenBank/DDBJ databases">
        <authorList>
            <person name="Sun Q."/>
            <person name="Evtushenko L."/>
        </authorList>
    </citation>
    <scope>NUCLEOTIDE SEQUENCE</scope>
    <source>
        <strain evidence="6">VKM Ac-1020</strain>
    </source>
</reference>
<accession>A0A9W6H6K8</accession>
<dbReference type="InterPro" id="IPR013785">
    <property type="entry name" value="Aldolase_TIM"/>
</dbReference>
<organism evidence="6 7">
    <name type="scientific">Microbacterium barkeri</name>
    <dbReference type="NCBI Taxonomy" id="33917"/>
    <lineage>
        <taxon>Bacteria</taxon>
        <taxon>Bacillati</taxon>
        <taxon>Actinomycetota</taxon>
        <taxon>Actinomycetes</taxon>
        <taxon>Micrococcales</taxon>
        <taxon>Microbacteriaceae</taxon>
        <taxon>Microbacterium</taxon>
    </lineage>
</organism>
<gene>
    <name evidence="6" type="ORF">GCM10017576_30450</name>
</gene>
<comment type="similarity">
    <text evidence="1 3">Belongs to the DapA family.</text>
</comment>
<evidence type="ECO:0000256" key="2">
    <source>
        <dbReference type="ARBA" id="ARBA00023239"/>
    </source>
</evidence>